<accession>A0A645FY13</accession>
<organism evidence="1">
    <name type="scientific">bioreactor metagenome</name>
    <dbReference type="NCBI Taxonomy" id="1076179"/>
    <lineage>
        <taxon>unclassified sequences</taxon>
        <taxon>metagenomes</taxon>
        <taxon>ecological metagenomes</taxon>
    </lineage>
</organism>
<protein>
    <submittedName>
        <fullName evidence="1">Uncharacterized protein</fullName>
    </submittedName>
</protein>
<proteinExistence type="predicted"/>
<comment type="caution">
    <text evidence="1">The sequence shown here is derived from an EMBL/GenBank/DDBJ whole genome shotgun (WGS) entry which is preliminary data.</text>
</comment>
<dbReference type="EMBL" id="VSSQ01065883">
    <property type="protein sequence ID" value="MPN18530.1"/>
    <property type="molecule type" value="Genomic_DNA"/>
</dbReference>
<reference evidence="1" key="1">
    <citation type="submission" date="2019-08" db="EMBL/GenBank/DDBJ databases">
        <authorList>
            <person name="Kucharzyk K."/>
            <person name="Murdoch R.W."/>
            <person name="Higgins S."/>
            <person name="Loffler F."/>
        </authorList>
    </citation>
    <scope>NUCLEOTIDE SEQUENCE</scope>
</reference>
<dbReference type="AlphaFoldDB" id="A0A645FY13"/>
<gene>
    <name evidence="1" type="ORF">SDC9_165890</name>
</gene>
<sequence length="117" mass="12412">MPTPAIGHFAFDVALHVAGGDGLPLVPLALAGRHRDLHLREAIAEVDRQRHQGAAGVGDLAFQFVYLGSVEQQLAVALGCMVVERAELVLGNVRVTQPDLAVVDRGERVRQGRSSGA</sequence>
<evidence type="ECO:0000313" key="1">
    <source>
        <dbReference type="EMBL" id="MPN18530.1"/>
    </source>
</evidence>
<name>A0A645FY13_9ZZZZ</name>